<dbReference type="PANTHER" id="PTHR35604">
    <property type="entry name" value="TRANSPOSASE INSH FOR INSERTION SEQUENCE ELEMENT IS5A-RELATED"/>
    <property type="match status" value="1"/>
</dbReference>
<organism evidence="4 5">
    <name type="scientific">Propionispora vibrioides</name>
    <dbReference type="NCBI Taxonomy" id="112903"/>
    <lineage>
        <taxon>Bacteria</taxon>
        <taxon>Bacillati</taxon>
        <taxon>Bacillota</taxon>
        <taxon>Negativicutes</taxon>
        <taxon>Selenomonadales</taxon>
        <taxon>Sporomusaceae</taxon>
        <taxon>Propionispora</taxon>
    </lineage>
</organism>
<name>A0A1H8Y5Z0_9FIRM</name>
<dbReference type="EMBL" id="FODY01000012">
    <property type="protein sequence ID" value="SEP16294.1"/>
    <property type="molecule type" value="Genomic_DNA"/>
</dbReference>
<keyword evidence="5" id="KW-1185">Reference proteome</keyword>
<sequence>MLKERAPQQMKFEWVCIDQLVPEDHLLRKIEKYIDFSFIYEKTKPYYCQDNGRPPVNPVILFKMIFIGYLYGIRSERQLEKEIQANNAYRWFLGLGLTDPVPDHTTISVNRHSRFKGTTIFQEIFDEIVEQAMRHRMVGGRVLFSDSTHLKANANKKKWEKQMVFPSTQAYLEQLGSAINQDREEHGKKP</sequence>
<dbReference type="EMBL" id="FODY01000045">
    <property type="protein sequence ID" value="SEP47403.1"/>
    <property type="molecule type" value="Genomic_DNA"/>
</dbReference>
<dbReference type="Proteomes" id="UP000198847">
    <property type="component" value="Unassembled WGS sequence"/>
</dbReference>
<evidence type="ECO:0000259" key="1">
    <source>
        <dbReference type="Pfam" id="PF05598"/>
    </source>
</evidence>
<dbReference type="Pfam" id="PF05598">
    <property type="entry name" value="DUF772"/>
    <property type="match status" value="1"/>
</dbReference>
<proteinExistence type="predicted"/>
<dbReference type="EMBL" id="FODY01000004">
    <property type="protein sequence ID" value="SEO74042.1"/>
    <property type="molecule type" value="Genomic_DNA"/>
</dbReference>
<accession>A0A1H8Y5Z0</accession>
<dbReference type="AlphaFoldDB" id="A0A1H8Y5Z0"/>
<dbReference type="STRING" id="112903.SAMN04490178_104218"/>
<protein>
    <submittedName>
        <fullName evidence="4">Transposase</fullName>
    </submittedName>
</protein>
<evidence type="ECO:0000313" key="5">
    <source>
        <dbReference type="Proteomes" id="UP000198847"/>
    </source>
</evidence>
<dbReference type="InterPro" id="IPR008490">
    <property type="entry name" value="Transposase_InsH_N"/>
</dbReference>
<evidence type="ECO:0000313" key="4">
    <source>
        <dbReference type="EMBL" id="SEP47403.1"/>
    </source>
</evidence>
<evidence type="ECO:0000313" key="2">
    <source>
        <dbReference type="EMBL" id="SEO74042.1"/>
    </source>
</evidence>
<reference evidence="4 5" key="1">
    <citation type="submission" date="2016-10" db="EMBL/GenBank/DDBJ databases">
        <authorList>
            <person name="de Groot N.N."/>
        </authorList>
    </citation>
    <scope>NUCLEOTIDE SEQUENCE [LARGE SCALE GENOMIC DNA]</scope>
    <source>
        <strain evidence="4 5">DSM 13305</strain>
    </source>
</reference>
<gene>
    <name evidence="2" type="ORF">SAMN04490178_104218</name>
    <name evidence="3" type="ORF">SAMN04490178_1122</name>
    <name evidence="4" type="ORF">SAMN04490178_1452</name>
</gene>
<feature type="domain" description="Transposase InsH N-terminal" evidence="1">
    <location>
        <begin position="16"/>
        <end position="112"/>
    </location>
</feature>
<evidence type="ECO:0000313" key="3">
    <source>
        <dbReference type="EMBL" id="SEP16294.1"/>
    </source>
</evidence>
<dbReference type="PANTHER" id="PTHR35604:SF2">
    <property type="entry name" value="TRANSPOSASE INSH FOR INSERTION SEQUENCE ELEMENT IS5A-RELATED"/>
    <property type="match status" value="1"/>
</dbReference>